<organism evidence="1">
    <name type="scientific">Harvfovirus sp</name>
    <dbReference type="NCBI Taxonomy" id="2487768"/>
    <lineage>
        <taxon>Viruses</taxon>
        <taxon>Varidnaviria</taxon>
        <taxon>Bamfordvirae</taxon>
        <taxon>Nucleocytoviricota</taxon>
        <taxon>Megaviricetes</taxon>
        <taxon>Imitervirales</taxon>
        <taxon>Mimiviridae</taxon>
        <taxon>Klosneuvirinae</taxon>
    </lineage>
</organism>
<name>A0A3G5A4P6_9VIRU</name>
<reference evidence="1" key="1">
    <citation type="submission" date="2018-10" db="EMBL/GenBank/DDBJ databases">
        <title>Hidden diversity of soil giant viruses.</title>
        <authorList>
            <person name="Schulz F."/>
            <person name="Alteio L."/>
            <person name="Goudeau D."/>
            <person name="Ryan E.M."/>
            <person name="Malmstrom R.R."/>
            <person name="Blanchard J."/>
            <person name="Woyke T."/>
        </authorList>
    </citation>
    <scope>NUCLEOTIDE SEQUENCE</scope>
    <source>
        <strain evidence="1">HAV1</strain>
    </source>
</reference>
<protein>
    <submittedName>
        <fullName evidence="1">Uncharacterized protein</fullName>
    </submittedName>
</protein>
<dbReference type="EMBL" id="MK072248">
    <property type="protein sequence ID" value="AYV80793.1"/>
    <property type="molecule type" value="Genomic_DNA"/>
</dbReference>
<gene>
    <name evidence="1" type="ORF">Harvfovirus6_43</name>
</gene>
<accession>A0A3G5A4P6</accession>
<sequence>MSTRFVCRLLRTTRINFVPRRAISHLPVPEGVKPAFHKKCIDFVSTTDSHKSILKTIENTDHTNTTTSLNAILYIHKRFPTFSTNINEIDYFELYTQCWKRICEGHCQFNEPITILEQLCDLKTLPKIRQFVNHPMFDVSTEANYKRLTDLINSIYGPNQHKIITQRLIQQEPTEFTFNKAFFHVKEAKCMKLTGWLKYMNKSYAAATIIQEKLLHPYDFGQSILLIANSTELEDSTKIDLIRLAHETIMEQNKQHTDLFKLVRSLKHLTKTDDLTNLESLFPSSTESL</sequence>
<proteinExistence type="predicted"/>
<evidence type="ECO:0000313" key="1">
    <source>
        <dbReference type="EMBL" id="AYV80793.1"/>
    </source>
</evidence>